<reference evidence="13" key="2">
    <citation type="submission" date="2022-10" db="EMBL/GenBank/DDBJ databases">
        <authorList>
            <consortium name="ENA_rothamsted_submissions"/>
            <consortium name="culmorum"/>
            <person name="King R."/>
        </authorList>
    </citation>
    <scope>NUCLEOTIDE SEQUENCE</scope>
</reference>
<sequence>MYPQKISQSIVSSQPNLGNFFKENMPRFYFIKYNMLLRRKLGECKNFKDVNKKIRDLIKNGNFYRIFLQAPQTSRNGANNLLKVWAHHCECVLAQRLRRCHQMFCLYSKWWEEKALKDFMRKMRQSLAKKGKEFALGTVGVSLYNWEENRIPDEDIKKHSGEFEYIKTLKDNTICLSCDPTQRTSNNTRICECGTTGKLPTKTYDEWVPFIEKTDLIVWRKPHSSGQSEYKVFGSYADVSAEDFLNTQIDIDYRRKWDNTAVVLEVGETDTDSNSNSDIIYWEMLWPRLFVNRDYVFHRRYLVDEETNTIYIVSRSTEYPKFPKYPEKFRIEDYWSYMVIKPYEDMKKPGLEFSLTYFDNPGVNVPSSVTMWVATRAMPDFLARLREAAKNYKSYCLSEGVSQACKVVIEEERLAEAQRQKEKLDYCSFLPKKLKTMYPEFEPIEILLQQFDANLNISDRSKNVEKKVDKDASDDAKSESGDFWKYLHPMYYFH</sequence>
<evidence type="ECO:0000256" key="7">
    <source>
        <dbReference type="ARBA" id="ARBA00023121"/>
    </source>
</evidence>
<proteinExistence type="predicted"/>
<evidence type="ECO:0000313" key="14">
    <source>
        <dbReference type="Proteomes" id="UP001153737"/>
    </source>
</evidence>
<evidence type="ECO:0000256" key="9">
    <source>
        <dbReference type="ARBA" id="ARBA00069061"/>
    </source>
</evidence>
<dbReference type="SUPFAM" id="SSF55961">
    <property type="entry name" value="Bet v1-like"/>
    <property type="match status" value="1"/>
</dbReference>
<evidence type="ECO:0000259" key="12">
    <source>
        <dbReference type="PROSITE" id="PS50848"/>
    </source>
</evidence>
<reference evidence="13" key="1">
    <citation type="submission" date="2022-01" db="EMBL/GenBank/DDBJ databases">
        <authorList>
            <person name="King R."/>
        </authorList>
    </citation>
    <scope>NUCLEOTIDE SEQUENCE</scope>
</reference>
<organism evidence="13 14">
    <name type="scientific">Phaedon cochleariae</name>
    <name type="common">Mustard beetle</name>
    <dbReference type="NCBI Taxonomy" id="80249"/>
    <lineage>
        <taxon>Eukaryota</taxon>
        <taxon>Metazoa</taxon>
        <taxon>Ecdysozoa</taxon>
        <taxon>Arthropoda</taxon>
        <taxon>Hexapoda</taxon>
        <taxon>Insecta</taxon>
        <taxon>Pterygota</taxon>
        <taxon>Neoptera</taxon>
        <taxon>Endopterygota</taxon>
        <taxon>Coleoptera</taxon>
        <taxon>Polyphaga</taxon>
        <taxon>Cucujiformia</taxon>
        <taxon>Chrysomeloidea</taxon>
        <taxon>Chrysomelidae</taxon>
        <taxon>Chrysomelinae</taxon>
        <taxon>Chrysomelini</taxon>
        <taxon>Phaedon</taxon>
    </lineage>
</organism>
<dbReference type="InterPro" id="IPR002913">
    <property type="entry name" value="START_lipid-bd_dom"/>
</dbReference>
<keyword evidence="14" id="KW-1185">Reference proteome</keyword>
<dbReference type="AlphaFoldDB" id="A0A9P0DTS7"/>
<evidence type="ECO:0000256" key="4">
    <source>
        <dbReference type="ARBA" id="ARBA00022553"/>
    </source>
</evidence>
<dbReference type="PROSITE" id="PS50848">
    <property type="entry name" value="START"/>
    <property type="match status" value="1"/>
</dbReference>
<evidence type="ECO:0000256" key="11">
    <source>
        <dbReference type="ARBA" id="ARBA00079049"/>
    </source>
</evidence>
<evidence type="ECO:0000256" key="8">
    <source>
        <dbReference type="ARBA" id="ARBA00063535"/>
    </source>
</evidence>
<dbReference type="PANTHER" id="PTHR19308:SF8">
    <property type="entry name" value="STAR-RELATED LIPID TRANSFER PROTEIN 7, MITOCHONDRIAL"/>
    <property type="match status" value="1"/>
</dbReference>
<dbReference type="InterPro" id="IPR023393">
    <property type="entry name" value="START-like_dom_sf"/>
</dbReference>
<evidence type="ECO:0000256" key="3">
    <source>
        <dbReference type="ARBA" id="ARBA00022490"/>
    </source>
</evidence>
<dbReference type="EMBL" id="OU896713">
    <property type="protein sequence ID" value="CAH1176946.1"/>
    <property type="molecule type" value="Genomic_DNA"/>
</dbReference>
<dbReference type="FunFam" id="3.30.530.20:FF:000017">
    <property type="entry name" value="Phosphatidylcholine transfer protein, putative"/>
    <property type="match status" value="1"/>
</dbReference>
<comment type="subcellular location">
    <subcellularLocation>
        <location evidence="1">Cytoplasm</location>
    </subcellularLocation>
</comment>
<dbReference type="InterPro" id="IPR051213">
    <property type="entry name" value="START_lipid_transfer"/>
</dbReference>
<dbReference type="OrthoDB" id="1295045at2759"/>
<feature type="domain" description="START" evidence="12">
    <location>
        <begin position="207"/>
        <end position="394"/>
    </location>
</feature>
<comment type="subunit">
    <text evidence="8">Interacts with ACOT13/THEM2.</text>
</comment>
<evidence type="ECO:0000313" key="13">
    <source>
        <dbReference type="EMBL" id="CAH1176946.1"/>
    </source>
</evidence>
<dbReference type="GO" id="GO:0008289">
    <property type="term" value="F:lipid binding"/>
    <property type="evidence" value="ECO:0007669"/>
    <property type="project" value="UniProtKB-KW"/>
</dbReference>
<evidence type="ECO:0000256" key="6">
    <source>
        <dbReference type="ARBA" id="ARBA00023055"/>
    </source>
</evidence>
<gene>
    <name evidence="13" type="ORF">PHAECO_LOCUS10874</name>
</gene>
<dbReference type="Gene3D" id="3.30.530.20">
    <property type="match status" value="1"/>
</dbReference>
<dbReference type="Proteomes" id="UP001153737">
    <property type="component" value="Chromosome 7"/>
</dbReference>
<evidence type="ECO:0000256" key="1">
    <source>
        <dbReference type="ARBA" id="ARBA00004496"/>
    </source>
</evidence>
<evidence type="ECO:0000256" key="2">
    <source>
        <dbReference type="ARBA" id="ARBA00022448"/>
    </source>
</evidence>
<keyword evidence="6" id="KW-0445">Lipid transport</keyword>
<dbReference type="PANTHER" id="PTHR19308">
    <property type="entry name" value="PHOSPHATIDYLCHOLINE TRANSFER PROTEIN"/>
    <property type="match status" value="1"/>
</dbReference>
<evidence type="ECO:0000256" key="5">
    <source>
        <dbReference type="ARBA" id="ARBA00022990"/>
    </source>
</evidence>
<name>A0A9P0DTS7_PHACE</name>
<keyword evidence="4" id="KW-0597">Phosphoprotein</keyword>
<dbReference type="GO" id="GO:0006869">
    <property type="term" value="P:lipid transport"/>
    <property type="evidence" value="ECO:0007669"/>
    <property type="project" value="UniProtKB-KW"/>
</dbReference>
<evidence type="ECO:0000256" key="10">
    <source>
        <dbReference type="ARBA" id="ARBA00077188"/>
    </source>
</evidence>
<keyword evidence="7" id="KW-0446">Lipid-binding</keyword>
<keyword evidence="5" id="KW-0007">Acetylation</keyword>
<dbReference type="SMART" id="SM00234">
    <property type="entry name" value="START"/>
    <property type="match status" value="1"/>
</dbReference>
<accession>A0A9P0DTS7</accession>
<keyword evidence="3" id="KW-0963">Cytoplasm</keyword>
<protein>
    <recommendedName>
        <fullName evidence="9">Phosphatidylcholine transfer protein</fullName>
    </recommendedName>
    <alternativeName>
        <fullName evidence="11">START domain-containing protein 2</fullName>
    </alternativeName>
    <alternativeName>
        <fullName evidence="10">StAR-related lipid transfer protein 2</fullName>
    </alternativeName>
</protein>
<dbReference type="Pfam" id="PF01852">
    <property type="entry name" value="START"/>
    <property type="match status" value="1"/>
</dbReference>
<dbReference type="GO" id="GO:0005829">
    <property type="term" value="C:cytosol"/>
    <property type="evidence" value="ECO:0007669"/>
    <property type="project" value="UniProtKB-ARBA"/>
</dbReference>
<keyword evidence="2" id="KW-0813">Transport</keyword>